<proteinExistence type="inferred from homology"/>
<evidence type="ECO:0000256" key="2">
    <source>
        <dbReference type="ARBA" id="ARBA00008098"/>
    </source>
</evidence>
<evidence type="ECO:0000313" key="10">
    <source>
        <dbReference type="Proteomes" id="UP000075903"/>
    </source>
</evidence>
<organism evidence="9 10">
    <name type="scientific">Anopheles merus</name>
    <name type="common">Mosquito</name>
    <dbReference type="NCBI Taxonomy" id="30066"/>
    <lineage>
        <taxon>Eukaryota</taxon>
        <taxon>Metazoa</taxon>
        <taxon>Ecdysozoa</taxon>
        <taxon>Arthropoda</taxon>
        <taxon>Hexapoda</taxon>
        <taxon>Insecta</taxon>
        <taxon>Pterygota</taxon>
        <taxon>Neoptera</taxon>
        <taxon>Endopterygota</taxon>
        <taxon>Diptera</taxon>
        <taxon>Nematocera</taxon>
        <taxon>Culicoidea</taxon>
        <taxon>Culicidae</taxon>
        <taxon>Anophelinae</taxon>
        <taxon>Anopheles</taxon>
    </lineage>
</organism>
<feature type="chain" id="PRO_5008138524" evidence="8">
    <location>
        <begin position="25"/>
        <end position="314"/>
    </location>
</feature>
<name>A0A182UP62_ANOME</name>
<keyword evidence="5" id="KW-0716">Sensory transduction</keyword>
<dbReference type="Gene3D" id="1.10.238.270">
    <property type="match status" value="1"/>
</dbReference>
<evidence type="ECO:0000256" key="1">
    <source>
        <dbReference type="ARBA" id="ARBA00004613"/>
    </source>
</evidence>
<keyword evidence="10" id="KW-1185">Reference proteome</keyword>
<dbReference type="VEuPathDB" id="VectorBase:AMEM001251"/>
<keyword evidence="3" id="KW-0813">Transport</keyword>
<dbReference type="GO" id="GO:0005549">
    <property type="term" value="F:odorant binding"/>
    <property type="evidence" value="ECO:0007669"/>
    <property type="project" value="InterPro"/>
</dbReference>
<dbReference type="GO" id="GO:0005576">
    <property type="term" value="C:extracellular region"/>
    <property type="evidence" value="ECO:0007669"/>
    <property type="project" value="UniProtKB-SubCell"/>
</dbReference>
<evidence type="ECO:0000256" key="6">
    <source>
        <dbReference type="ARBA" id="ARBA00022725"/>
    </source>
</evidence>
<keyword evidence="8" id="KW-0732">Signal</keyword>
<dbReference type="InterPro" id="IPR052295">
    <property type="entry name" value="Odorant-binding_protein"/>
</dbReference>
<dbReference type="EnsemblMetazoa" id="AMEM001251-RA">
    <property type="protein sequence ID" value="AMEM001251-PA"/>
    <property type="gene ID" value="AMEM001251"/>
</dbReference>
<keyword evidence="7" id="KW-1015">Disulfide bond</keyword>
<evidence type="ECO:0000256" key="3">
    <source>
        <dbReference type="ARBA" id="ARBA00022448"/>
    </source>
</evidence>
<dbReference type="InterPro" id="IPR036728">
    <property type="entry name" value="PBP_GOBP_sf"/>
</dbReference>
<comment type="subcellular location">
    <subcellularLocation>
        <location evidence="1">Secreted</location>
    </subcellularLocation>
</comment>
<evidence type="ECO:0000256" key="7">
    <source>
        <dbReference type="ARBA" id="ARBA00023157"/>
    </source>
</evidence>
<dbReference type="VEuPathDB" id="VectorBase:AMEM21_009826"/>
<dbReference type="AlphaFoldDB" id="A0A182UP62"/>
<reference evidence="9" key="1">
    <citation type="submission" date="2020-05" db="UniProtKB">
        <authorList>
            <consortium name="EnsemblMetazoa"/>
        </authorList>
    </citation>
    <scope>IDENTIFICATION</scope>
    <source>
        <strain evidence="9">MAF</strain>
    </source>
</reference>
<evidence type="ECO:0000256" key="5">
    <source>
        <dbReference type="ARBA" id="ARBA00022606"/>
    </source>
</evidence>
<accession>A0A182UP62</accession>
<dbReference type="Proteomes" id="UP000075903">
    <property type="component" value="Unassembled WGS sequence"/>
</dbReference>
<dbReference type="PANTHER" id="PTHR21066">
    <property type="entry name" value="ODORANT-BINDING PROTEIN 59A-RELATED"/>
    <property type="match status" value="1"/>
</dbReference>
<dbReference type="PANTHER" id="PTHR21066:SF3">
    <property type="entry name" value="IP02236P"/>
    <property type="match status" value="1"/>
</dbReference>
<keyword evidence="4" id="KW-0964">Secreted</keyword>
<sequence length="314" mass="35909">MYHRALFLCGFLLLGLQCGWQTLADDCMDMKIYTTKVASCCQLEEFLTLKTYGSCLNTMDEKYPDSTLDYLVCGLDCTYREMGILTGEDDINVEQISTNQAVHGESYQEAIAKAVDACLAQREEFREQAKLIQTECSIFALKFHGCIMVESMRNCPAERWDSSVLCEKQSELPYCCQTESLIPEHVSTKCKEREAASHNPGTELFEVCYQQCIYEELEAVDGLEIRVEKLYALAEKFPADYRHAVHLACLAHCQLEELEVIDGEELHLEKLYPLTEKFPADYRHAVRQAIDECDAWLRGKKKERRQPDESARAG</sequence>
<evidence type="ECO:0000256" key="4">
    <source>
        <dbReference type="ARBA" id="ARBA00022525"/>
    </source>
</evidence>
<evidence type="ECO:0000313" key="9">
    <source>
        <dbReference type="EnsemblMetazoa" id="AMEM001251-PA"/>
    </source>
</evidence>
<dbReference type="GO" id="GO:0007608">
    <property type="term" value="P:sensory perception of smell"/>
    <property type="evidence" value="ECO:0007669"/>
    <property type="project" value="UniProtKB-KW"/>
</dbReference>
<protein>
    <submittedName>
        <fullName evidence="9">Uncharacterized protein</fullName>
    </submittedName>
</protein>
<evidence type="ECO:0000256" key="8">
    <source>
        <dbReference type="SAM" id="SignalP"/>
    </source>
</evidence>
<dbReference type="SUPFAM" id="SSF47565">
    <property type="entry name" value="Insect pheromone/odorant-binding proteins"/>
    <property type="match status" value="1"/>
</dbReference>
<feature type="signal peptide" evidence="8">
    <location>
        <begin position="1"/>
        <end position="24"/>
    </location>
</feature>
<comment type="similarity">
    <text evidence="2">Belongs to the PBP/GOBP family.</text>
</comment>
<keyword evidence="6" id="KW-0552">Olfaction</keyword>